<comment type="similarity">
    <text evidence="1">Belongs to the bacterial solute-binding protein 1 family.</text>
</comment>
<proteinExistence type="inferred from homology"/>
<evidence type="ECO:0000256" key="3">
    <source>
        <dbReference type="SAM" id="SignalP"/>
    </source>
</evidence>
<gene>
    <name evidence="4" type="primary">aglE</name>
    <name evidence="4" type="ORF">GCM10011354_20630</name>
</gene>
<name>A0A8J3A8M4_9ACTN</name>
<evidence type="ECO:0000256" key="2">
    <source>
        <dbReference type="ARBA" id="ARBA00022448"/>
    </source>
</evidence>
<dbReference type="Gene3D" id="3.40.190.10">
    <property type="entry name" value="Periplasmic binding protein-like II"/>
    <property type="match status" value="2"/>
</dbReference>
<feature type="signal peptide" evidence="3">
    <location>
        <begin position="1"/>
        <end position="19"/>
    </location>
</feature>
<dbReference type="PANTHER" id="PTHR43649">
    <property type="entry name" value="ARABINOSE-BINDING PROTEIN-RELATED"/>
    <property type="match status" value="1"/>
</dbReference>
<comment type="caution">
    <text evidence="4">The sequence shown here is derived from an EMBL/GenBank/DDBJ whole genome shotgun (WGS) entry which is preliminary data.</text>
</comment>
<protein>
    <submittedName>
        <fullName evidence="4">Alpha-glucoside ABC transporter substrate-binding protein</fullName>
    </submittedName>
</protein>
<reference evidence="4" key="1">
    <citation type="journal article" date="2014" name="Int. J. Syst. Evol. Microbiol.">
        <title>Complete genome sequence of Corynebacterium casei LMG S-19264T (=DSM 44701T), isolated from a smear-ripened cheese.</title>
        <authorList>
            <consortium name="US DOE Joint Genome Institute (JGI-PGF)"/>
            <person name="Walter F."/>
            <person name="Albersmeier A."/>
            <person name="Kalinowski J."/>
            <person name="Ruckert C."/>
        </authorList>
    </citation>
    <scope>NUCLEOTIDE SEQUENCE</scope>
    <source>
        <strain evidence="4">CGMCC 1.14988</strain>
    </source>
</reference>
<sequence>MRHSKRLAAAMAASALVLAACGGDGDGETATGNGNGNGNGGEEGGDELAGTEVSIFGAPTSVEGDAINAVIQEYFNEPTGANAVYEGSDQFESQIQIRVDGGNPPDIAIYPQPGAVVDQAEQGNAISLESMGFDIADLEERFGEYLISLGEYEGEHYGIPTNVNYKSLVWYNVPVFEAEGYEIPETWDDLIALSEQMVADGYTPWAIGTGSDDATGWPATDWMEDIVLRQAGTDVYDGWVENEVAFDDPEIVGAAETFDEILSGEGFVVGGRQAIPDIDFRDAPAAIIGDEPDALLHRQASFITNFFPDGAEFNTDYGVFPFPSIDGNDGALIAGELAVVFEDRPEVREFIEVFTGEEAQCAQGSFAEVARISPNVNTTADCYEDEVVATAADNTLTALREGTARFDASDLMPPQVGSGSFWTAMNEWMRGGDIESLFADVENSWPAD</sequence>
<feature type="chain" id="PRO_5038950627" evidence="3">
    <location>
        <begin position="20"/>
        <end position="448"/>
    </location>
</feature>
<dbReference type="PROSITE" id="PS51257">
    <property type="entry name" value="PROKAR_LIPOPROTEIN"/>
    <property type="match status" value="1"/>
</dbReference>
<accession>A0A8J3A8M4</accession>
<dbReference type="SUPFAM" id="SSF53850">
    <property type="entry name" value="Periplasmic binding protein-like II"/>
    <property type="match status" value="1"/>
</dbReference>
<keyword evidence="2" id="KW-0813">Transport</keyword>
<evidence type="ECO:0000313" key="4">
    <source>
        <dbReference type="EMBL" id="GGI06745.1"/>
    </source>
</evidence>
<dbReference type="Pfam" id="PF01547">
    <property type="entry name" value="SBP_bac_1"/>
    <property type="match status" value="1"/>
</dbReference>
<organism evidence="4 5">
    <name type="scientific">Egicoccus halophilus</name>
    <dbReference type="NCBI Taxonomy" id="1670830"/>
    <lineage>
        <taxon>Bacteria</taxon>
        <taxon>Bacillati</taxon>
        <taxon>Actinomycetota</taxon>
        <taxon>Nitriliruptoria</taxon>
        <taxon>Egicoccales</taxon>
        <taxon>Egicoccaceae</taxon>
        <taxon>Egicoccus</taxon>
    </lineage>
</organism>
<dbReference type="AlphaFoldDB" id="A0A8J3A8M4"/>
<dbReference type="InterPro" id="IPR050490">
    <property type="entry name" value="Bact_solute-bd_prot1"/>
</dbReference>
<dbReference type="PANTHER" id="PTHR43649:SF29">
    <property type="entry name" value="OSMOPROTECTIVE COMPOUNDS-BINDING PROTEIN GGTB"/>
    <property type="match status" value="1"/>
</dbReference>
<evidence type="ECO:0000256" key="1">
    <source>
        <dbReference type="ARBA" id="ARBA00008520"/>
    </source>
</evidence>
<dbReference type="RefSeq" id="WP_165403873.1">
    <property type="nucleotide sequence ID" value="NZ_BMHA01000007.1"/>
</dbReference>
<reference evidence="4" key="2">
    <citation type="submission" date="2020-09" db="EMBL/GenBank/DDBJ databases">
        <authorList>
            <person name="Sun Q."/>
            <person name="Zhou Y."/>
        </authorList>
    </citation>
    <scope>NUCLEOTIDE SEQUENCE</scope>
    <source>
        <strain evidence="4">CGMCC 1.14988</strain>
    </source>
</reference>
<keyword evidence="5" id="KW-1185">Reference proteome</keyword>
<dbReference type="Proteomes" id="UP000650511">
    <property type="component" value="Unassembled WGS sequence"/>
</dbReference>
<dbReference type="InterPro" id="IPR006059">
    <property type="entry name" value="SBP"/>
</dbReference>
<dbReference type="EMBL" id="BMHA01000007">
    <property type="protein sequence ID" value="GGI06745.1"/>
    <property type="molecule type" value="Genomic_DNA"/>
</dbReference>
<evidence type="ECO:0000313" key="5">
    <source>
        <dbReference type="Proteomes" id="UP000650511"/>
    </source>
</evidence>
<keyword evidence="3" id="KW-0732">Signal</keyword>